<dbReference type="PANTHER" id="PTHR20855:SF97">
    <property type="entry name" value="ADIPOR-LIKE RECEPTOR IZH3-RELATED"/>
    <property type="match status" value="1"/>
</dbReference>
<comment type="subcellular location">
    <subcellularLocation>
        <location evidence="1">Membrane</location>
        <topology evidence="1">Multi-pass membrane protein</topology>
    </subcellularLocation>
</comment>
<evidence type="ECO:0000256" key="6">
    <source>
        <dbReference type="SAM" id="Phobius"/>
    </source>
</evidence>
<evidence type="ECO:0000256" key="3">
    <source>
        <dbReference type="ARBA" id="ARBA00022989"/>
    </source>
</evidence>
<protein>
    <submittedName>
        <fullName evidence="7">HlyIII-domain-containing protein</fullName>
    </submittedName>
</protein>
<feature type="binding site" evidence="5">
    <location>
        <position position="449"/>
    </location>
    <ligand>
        <name>Zn(2+)</name>
        <dbReference type="ChEBI" id="CHEBI:29105"/>
    </ligand>
</feature>
<dbReference type="Proteomes" id="UP000799302">
    <property type="component" value="Unassembled WGS sequence"/>
</dbReference>
<dbReference type="GO" id="GO:0016020">
    <property type="term" value="C:membrane"/>
    <property type="evidence" value="ECO:0007669"/>
    <property type="project" value="UniProtKB-SubCell"/>
</dbReference>
<feature type="transmembrane region" description="Helical" evidence="6">
    <location>
        <begin position="251"/>
        <end position="271"/>
    </location>
</feature>
<feature type="transmembrane region" description="Helical" evidence="6">
    <location>
        <begin position="350"/>
        <end position="368"/>
    </location>
</feature>
<evidence type="ECO:0000256" key="5">
    <source>
        <dbReference type="PIRSR" id="PIRSR604254-1"/>
    </source>
</evidence>
<dbReference type="GO" id="GO:0006882">
    <property type="term" value="P:intracellular zinc ion homeostasis"/>
    <property type="evidence" value="ECO:0007669"/>
    <property type="project" value="TreeGrafter"/>
</dbReference>
<dbReference type="Pfam" id="PF03006">
    <property type="entry name" value="HlyIII"/>
    <property type="match status" value="1"/>
</dbReference>
<keyword evidence="5" id="KW-0862">Zinc</keyword>
<feature type="binding site" evidence="5">
    <location>
        <position position="304"/>
    </location>
    <ligand>
        <name>Zn(2+)</name>
        <dbReference type="ChEBI" id="CHEBI:29105"/>
    </ligand>
</feature>
<accession>A0A6A6TV97</accession>
<evidence type="ECO:0000313" key="8">
    <source>
        <dbReference type="Proteomes" id="UP000799302"/>
    </source>
</evidence>
<dbReference type="InterPro" id="IPR004254">
    <property type="entry name" value="AdipoR/HlyIII-related"/>
</dbReference>
<feature type="transmembrane region" description="Helical" evidence="6">
    <location>
        <begin position="380"/>
        <end position="402"/>
    </location>
</feature>
<dbReference type="PANTHER" id="PTHR20855">
    <property type="entry name" value="ADIPOR/PROGESTIN RECEPTOR-RELATED"/>
    <property type="match status" value="1"/>
</dbReference>
<feature type="transmembrane region" description="Helical" evidence="6">
    <location>
        <begin position="409"/>
        <end position="431"/>
    </location>
</feature>
<feature type="transmembrane region" description="Helical" evidence="6">
    <location>
        <begin position="451"/>
        <end position="467"/>
    </location>
</feature>
<keyword evidence="3 6" id="KW-1133">Transmembrane helix</keyword>
<dbReference type="GO" id="GO:0038023">
    <property type="term" value="F:signaling receptor activity"/>
    <property type="evidence" value="ECO:0007669"/>
    <property type="project" value="TreeGrafter"/>
</dbReference>
<evidence type="ECO:0000256" key="1">
    <source>
        <dbReference type="ARBA" id="ARBA00004141"/>
    </source>
</evidence>
<dbReference type="OrthoDB" id="5585746at2759"/>
<dbReference type="EMBL" id="MU004244">
    <property type="protein sequence ID" value="KAF2663995.1"/>
    <property type="molecule type" value="Genomic_DNA"/>
</dbReference>
<keyword evidence="5" id="KW-0479">Metal-binding</keyword>
<gene>
    <name evidence="7" type="ORF">BT63DRAFT_407559</name>
</gene>
<sequence length="486" mass="55222">MESYEEPAISTSSRRYPSSAHLRRRRHSSCHSLAWHGESDDLQLLIDRFLVELSRRLDFLESYGALNLDTSIDGAWSTLHAVRDACSRVSDGFLDVGRRKARILVETLEGSYNEALAQKETLEQKVHEGVALMESLLADFEARAYDLKENAMGLSPYDLLDGGRRKVDEGLERAKEVVDAGIDMAWGAAETIEIAVERALDKARQQGLLKVHELPIPWRTNEHIIRGYRFHDTLTGCLRSTVNLSNELFNIWSHAIGLLIVLSIAFYFYPASDHFTIATKTDVFIAGIFFFAACKCLICSTIWHTFNAISEKHLIERFACVDYSGISFLIAASIITTEYTAFYCEPFWRWSWVLTTAGFGLTGIYLTWHPTFNRHDMAWLRLTFYCSLAATGFLPAVQVMYVHGLHWAAVFYAPILKSLAVYFFGAILYTLKIPERWCPGMFDYVGGSHNLWHVAVLGGILFHYMAMQEFFAKAFLRAVSQQCSVY</sequence>
<dbReference type="AlphaFoldDB" id="A0A6A6TV97"/>
<proteinExistence type="predicted"/>
<evidence type="ECO:0000256" key="4">
    <source>
        <dbReference type="ARBA" id="ARBA00023136"/>
    </source>
</evidence>
<dbReference type="GO" id="GO:0046872">
    <property type="term" value="F:metal ion binding"/>
    <property type="evidence" value="ECO:0007669"/>
    <property type="project" value="UniProtKB-KW"/>
</dbReference>
<evidence type="ECO:0000256" key="2">
    <source>
        <dbReference type="ARBA" id="ARBA00022692"/>
    </source>
</evidence>
<keyword evidence="2 6" id="KW-0812">Transmembrane</keyword>
<organism evidence="7 8">
    <name type="scientific">Microthyrium microscopicum</name>
    <dbReference type="NCBI Taxonomy" id="703497"/>
    <lineage>
        <taxon>Eukaryota</taxon>
        <taxon>Fungi</taxon>
        <taxon>Dikarya</taxon>
        <taxon>Ascomycota</taxon>
        <taxon>Pezizomycotina</taxon>
        <taxon>Dothideomycetes</taxon>
        <taxon>Dothideomycetes incertae sedis</taxon>
        <taxon>Microthyriales</taxon>
        <taxon>Microthyriaceae</taxon>
        <taxon>Microthyrium</taxon>
    </lineage>
</organism>
<reference evidence="7" key="1">
    <citation type="journal article" date="2020" name="Stud. Mycol.">
        <title>101 Dothideomycetes genomes: a test case for predicting lifestyles and emergence of pathogens.</title>
        <authorList>
            <person name="Haridas S."/>
            <person name="Albert R."/>
            <person name="Binder M."/>
            <person name="Bloem J."/>
            <person name="Labutti K."/>
            <person name="Salamov A."/>
            <person name="Andreopoulos B."/>
            <person name="Baker S."/>
            <person name="Barry K."/>
            <person name="Bills G."/>
            <person name="Bluhm B."/>
            <person name="Cannon C."/>
            <person name="Castanera R."/>
            <person name="Culley D."/>
            <person name="Daum C."/>
            <person name="Ezra D."/>
            <person name="Gonzalez J."/>
            <person name="Henrissat B."/>
            <person name="Kuo A."/>
            <person name="Liang C."/>
            <person name="Lipzen A."/>
            <person name="Lutzoni F."/>
            <person name="Magnuson J."/>
            <person name="Mondo S."/>
            <person name="Nolan M."/>
            <person name="Ohm R."/>
            <person name="Pangilinan J."/>
            <person name="Park H.-J."/>
            <person name="Ramirez L."/>
            <person name="Alfaro M."/>
            <person name="Sun H."/>
            <person name="Tritt A."/>
            <person name="Yoshinaga Y."/>
            <person name="Zwiers L.-H."/>
            <person name="Turgeon B."/>
            <person name="Goodwin S."/>
            <person name="Spatafora J."/>
            <person name="Crous P."/>
            <person name="Grigoriev I."/>
        </authorList>
    </citation>
    <scope>NUCLEOTIDE SEQUENCE</scope>
    <source>
        <strain evidence="7">CBS 115976</strain>
    </source>
</reference>
<feature type="binding site" evidence="5">
    <location>
        <position position="453"/>
    </location>
    <ligand>
        <name>Zn(2+)</name>
        <dbReference type="ChEBI" id="CHEBI:29105"/>
    </ligand>
</feature>
<name>A0A6A6TV97_9PEZI</name>
<keyword evidence="4 6" id="KW-0472">Membrane</keyword>
<feature type="transmembrane region" description="Helical" evidence="6">
    <location>
        <begin position="323"/>
        <end position="343"/>
    </location>
</feature>
<keyword evidence="8" id="KW-1185">Reference proteome</keyword>
<feature type="transmembrane region" description="Helical" evidence="6">
    <location>
        <begin position="283"/>
        <end position="303"/>
    </location>
</feature>
<evidence type="ECO:0000313" key="7">
    <source>
        <dbReference type="EMBL" id="KAF2663995.1"/>
    </source>
</evidence>